<protein>
    <recommendedName>
        <fullName evidence="9">Tripartite ATP-independent periplasmic transporters DctQ component domain-containing protein</fullName>
    </recommendedName>
</protein>
<accession>A0A3B1AAF0</accession>
<evidence type="ECO:0000256" key="5">
    <source>
        <dbReference type="ARBA" id="ARBA00022692"/>
    </source>
</evidence>
<keyword evidence="2" id="KW-0813">Transport</keyword>
<comment type="subcellular location">
    <subcellularLocation>
        <location evidence="1">Cell inner membrane</location>
        <topology evidence="1">Multi-pass membrane protein</topology>
    </subcellularLocation>
</comment>
<organism evidence="10">
    <name type="scientific">hydrothermal vent metagenome</name>
    <dbReference type="NCBI Taxonomy" id="652676"/>
    <lineage>
        <taxon>unclassified sequences</taxon>
        <taxon>metagenomes</taxon>
        <taxon>ecological metagenomes</taxon>
    </lineage>
</organism>
<dbReference type="InterPro" id="IPR055348">
    <property type="entry name" value="DctQ"/>
</dbReference>
<keyword evidence="6 8" id="KW-1133">Transmembrane helix</keyword>
<dbReference type="AlphaFoldDB" id="A0A3B1AAF0"/>
<evidence type="ECO:0000256" key="2">
    <source>
        <dbReference type="ARBA" id="ARBA00022448"/>
    </source>
</evidence>
<keyword evidence="5 8" id="KW-0812">Transmembrane</keyword>
<evidence type="ECO:0000256" key="1">
    <source>
        <dbReference type="ARBA" id="ARBA00004429"/>
    </source>
</evidence>
<keyword evidence="7 8" id="KW-0472">Membrane</keyword>
<name>A0A3B1AAF0_9ZZZZ</name>
<evidence type="ECO:0000256" key="4">
    <source>
        <dbReference type="ARBA" id="ARBA00022519"/>
    </source>
</evidence>
<dbReference type="PANTHER" id="PTHR35011:SF2">
    <property type="entry name" value="2,3-DIKETO-L-GULONATE TRAP TRANSPORTER SMALL PERMEASE PROTEIN YIAM"/>
    <property type="match status" value="1"/>
</dbReference>
<evidence type="ECO:0000256" key="7">
    <source>
        <dbReference type="ARBA" id="ARBA00023136"/>
    </source>
</evidence>
<evidence type="ECO:0000313" key="10">
    <source>
        <dbReference type="EMBL" id="VAW96597.1"/>
    </source>
</evidence>
<feature type="transmembrane region" description="Helical" evidence="8">
    <location>
        <begin position="57"/>
        <end position="75"/>
    </location>
</feature>
<evidence type="ECO:0000256" key="3">
    <source>
        <dbReference type="ARBA" id="ARBA00022475"/>
    </source>
</evidence>
<dbReference type="InterPro" id="IPR007387">
    <property type="entry name" value="TRAP_DctQ"/>
</dbReference>
<dbReference type="PANTHER" id="PTHR35011">
    <property type="entry name" value="2,3-DIKETO-L-GULONATE TRAP TRANSPORTER SMALL PERMEASE PROTEIN YIAM"/>
    <property type="match status" value="1"/>
</dbReference>
<feature type="transmembrane region" description="Helical" evidence="8">
    <location>
        <begin position="142"/>
        <end position="163"/>
    </location>
</feature>
<dbReference type="Pfam" id="PF04290">
    <property type="entry name" value="DctQ"/>
    <property type="match status" value="1"/>
</dbReference>
<keyword evidence="4" id="KW-0997">Cell inner membrane</keyword>
<gene>
    <name evidence="10" type="ORF">MNBD_GAMMA21-464</name>
</gene>
<feature type="transmembrane region" description="Helical" evidence="8">
    <location>
        <begin position="26"/>
        <end position="45"/>
    </location>
</feature>
<sequence length="179" mass="20202">MSVSSPTQFVRLNNVLNKIHRIEDGILAFILFAMILIATSQIFLRNIFDSGIIWADPLLRIMVLWIGLLGALAATRENKHISIDLLTRFLSASAQSFSKSFVNLFSAGVAGLLTYHCVRYVIMEYESQTTVITNIPAWIVELILPVAFGLITVRFFIHFIISLKEFLSGKHKNQESQDD</sequence>
<dbReference type="GO" id="GO:0015740">
    <property type="term" value="P:C4-dicarboxylate transport"/>
    <property type="evidence" value="ECO:0007669"/>
    <property type="project" value="TreeGrafter"/>
</dbReference>
<keyword evidence="3" id="KW-1003">Cell membrane</keyword>
<reference evidence="10" key="1">
    <citation type="submission" date="2018-06" db="EMBL/GenBank/DDBJ databases">
        <authorList>
            <person name="Zhirakovskaya E."/>
        </authorList>
    </citation>
    <scope>NUCLEOTIDE SEQUENCE</scope>
</reference>
<dbReference type="GO" id="GO:0005886">
    <property type="term" value="C:plasma membrane"/>
    <property type="evidence" value="ECO:0007669"/>
    <property type="project" value="UniProtKB-SubCell"/>
</dbReference>
<evidence type="ECO:0000259" key="9">
    <source>
        <dbReference type="Pfam" id="PF04290"/>
    </source>
</evidence>
<feature type="transmembrane region" description="Helical" evidence="8">
    <location>
        <begin position="101"/>
        <end position="122"/>
    </location>
</feature>
<feature type="domain" description="Tripartite ATP-independent periplasmic transporters DctQ component" evidence="9">
    <location>
        <begin position="34"/>
        <end position="160"/>
    </location>
</feature>
<dbReference type="GO" id="GO:0022857">
    <property type="term" value="F:transmembrane transporter activity"/>
    <property type="evidence" value="ECO:0007669"/>
    <property type="project" value="TreeGrafter"/>
</dbReference>
<dbReference type="EMBL" id="UOFR01000039">
    <property type="protein sequence ID" value="VAW96597.1"/>
    <property type="molecule type" value="Genomic_DNA"/>
</dbReference>
<evidence type="ECO:0000256" key="8">
    <source>
        <dbReference type="SAM" id="Phobius"/>
    </source>
</evidence>
<proteinExistence type="predicted"/>
<evidence type="ECO:0000256" key="6">
    <source>
        <dbReference type="ARBA" id="ARBA00022989"/>
    </source>
</evidence>